<protein>
    <submittedName>
        <fullName evidence="2">Uncharacterized protein</fullName>
    </submittedName>
</protein>
<feature type="compositionally biased region" description="Polar residues" evidence="1">
    <location>
        <begin position="21"/>
        <end position="35"/>
    </location>
</feature>
<feature type="region of interest" description="Disordered" evidence="1">
    <location>
        <begin position="21"/>
        <end position="53"/>
    </location>
</feature>
<dbReference type="EMBL" id="JBHULS010000001">
    <property type="protein sequence ID" value="MFD2550849.1"/>
    <property type="molecule type" value="Genomic_DNA"/>
</dbReference>
<dbReference type="PROSITE" id="PS51257">
    <property type="entry name" value="PROKAR_LIPOPROTEIN"/>
    <property type="match status" value="1"/>
</dbReference>
<evidence type="ECO:0000256" key="1">
    <source>
        <dbReference type="SAM" id="MobiDB-lite"/>
    </source>
</evidence>
<reference evidence="3" key="1">
    <citation type="journal article" date="2019" name="Int. J. Syst. Evol. Microbiol.">
        <title>The Global Catalogue of Microorganisms (GCM) 10K type strain sequencing project: providing services to taxonomists for standard genome sequencing and annotation.</title>
        <authorList>
            <consortium name="The Broad Institute Genomics Platform"/>
            <consortium name="The Broad Institute Genome Sequencing Center for Infectious Disease"/>
            <person name="Wu L."/>
            <person name="Ma J."/>
        </authorList>
    </citation>
    <scope>NUCLEOTIDE SEQUENCE [LARGE SCALE GENOMIC DNA]</scope>
    <source>
        <strain evidence="3">KCTC 42587</strain>
    </source>
</reference>
<dbReference type="Proteomes" id="UP001597472">
    <property type="component" value="Unassembled WGS sequence"/>
</dbReference>
<proteinExistence type="predicted"/>
<accession>A0ABW5KQF2</accession>
<evidence type="ECO:0000313" key="2">
    <source>
        <dbReference type="EMBL" id="MFD2550849.1"/>
    </source>
</evidence>
<gene>
    <name evidence="2" type="ORF">ACFSQP_03365</name>
</gene>
<comment type="caution">
    <text evidence="2">The sequence shown here is derived from an EMBL/GenBank/DDBJ whole genome shotgun (WGS) entry which is preliminary data.</text>
</comment>
<evidence type="ECO:0000313" key="3">
    <source>
        <dbReference type="Proteomes" id="UP001597472"/>
    </source>
</evidence>
<dbReference type="RefSeq" id="WP_376891766.1">
    <property type="nucleotide sequence ID" value="NZ_JBHULS010000001.1"/>
</dbReference>
<name>A0ABW5KQF2_9FLAO</name>
<sequence length="166" mass="18830">MKQVMLTFCVLAFLGCKNNNNSQSGNTVSQDTNNPVREVPKDEQNHDNSPIYTNNWTTEIQLNNGEKWEADATTNNGAQQLENAINSMQPNSIKEYHELAKELNEVKNFLVKNCSMTGPAHDNLHIWLHPLIDKINALLIVDNLDDAKKLEQAITVNIEAYTQYFN</sequence>
<keyword evidence="3" id="KW-1185">Reference proteome</keyword>
<organism evidence="2 3">
    <name type="scientific">Bizionia sediminis</name>
    <dbReference type="NCBI Taxonomy" id="1737064"/>
    <lineage>
        <taxon>Bacteria</taxon>
        <taxon>Pseudomonadati</taxon>
        <taxon>Bacteroidota</taxon>
        <taxon>Flavobacteriia</taxon>
        <taxon>Flavobacteriales</taxon>
        <taxon>Flavobacteriaceae</taxon>
        <taxon>Bizionia</taxon>
    </lineage>
</organism>